<dbReference type="OrthoDB" id="329835at2759"/>
<organism evidence="3 4">
    <name type="scientific">Micractinium conductrix</name>
    <dbReference type="NCBI Taxonomy" id="554055"/>
    <lineage>
        <taxon>Eukaryota</taxon>
        <taxon>Viridiplantae</taxon>
        <taxon>Chlorophyta</taxon>
        <taxon>core chlorophytes</taxon>
        <taxon>Trebouxiophyceae</taxon>
        <taxon>Chlorellales</taxon>
        <taxon>Chlorellaceae</taxon>
        <taxon>Chlorella clade</taxon>
        <taxon>Micractinium</taxon>
    </lineage>
</organism>
<dbReference type="CDD" id="cd00831">
    <property type="entry name" value="CHS_like"/>
    <property type="match status" value="1"/>
</dbReference>
<comment type="caution">
    <text evidence="3">The sequence shown here is derived from an EMBL/GenBank/DDBJ whole genome shotgun (WGS) entry which is preliminary data.</text>
</comment>
<evidence type="ECO:0000313" key="4">
    <source>
        <dbReference type="Proteomes" id="UP000239649"/>
    </source>
</evidence>
<keyword evidence="4" id="KW-1185">Reference proteome</keyword>
<sequence length="356" mass="39593">MDFQVRILNKSGLSEETFFPPGLHKDPPEFDMKWAREEAELVMFNAVKDLLAKTRLAPRDIDVLVVNCSLFNPTPSLSAMIINHFGMRSNIDSFNLGGMGCSAGIIAVDLAAKMLRERGHGGYALVVSTENITQNWYHGNERSMLIPNTIFRMGSAAILLTSHAGERPRSKYELQHVVRCHLGANDEAYKCVFQRPDDRQFIGVELDKNLVSVASKAMETNMTRLGPLVLPWSEKLVFAANWVARNVLRMRVARYIPDFREAFDHFCLHAGGRGVVEGLSKQLRLTQKQMAPSANTLHWYGNTSSSTVWYSFGFVESVQGVKRGDIVWQPNCTQPADPPAAPALGSASPPLHPVDP</sequence>
<accession>A0A2P6VLW6</accession>
<reference evidence="3 4" key="1">
    <citation type="journal article" date="2018" name="Plant J.">
        <title>Genome sequences of Chlorella sorokiniana UTEX 1602 and Micractinium conductrix SAG 241.80: implications to maltose excretion by a green alga.</title>
        <authorList>
            <person name="Arriola M.B."/>
            <person name="Velmurugan N."/>
            <person name="Zhang Y."/>
            <person name="Plunkett M.H."/>
            <person name="Hondzo H."/>
            <person name="Barney B.M."/>
        </authorList>
    </citation>
    <scope>NUCLEOTIDE SEQUENCE [LARGE SCALE GENOMIC DNA]</scope>
    <source>
        <strain evidence="3 4">SAG 241.80</strain>
    </source>
</reference>
<protein>
    <submittedName>
        <fullName evidence="3">3-ketoacyl-synthase 20-like</fullName>
    </submittedName>
</protein>
<evidence type="ECO:0000256" key="1">
    <source>
        <dbReference type="SAM" id="MobiDB-lite"/>
    </source>
</evidence>
<feature type="region of interest" description="Disordered" evidence="1">
    <location>
        <begin position="332"/>
        <end position="356"/>
    </location>
</feature>
<dbReference type="Proteomes" id="UP000239649">
    <property type="component" value="Unassembled WGS sequence"/>
</dbReference>
<dbReference type="PANTHER" id="PTHR31561">
    <property type="entry name" value="3-KETOACYL-COA SYNTHASE"/>
    <property type="match status" value="1"/>
</dbReference>
<dbReference type="Gene3D" id="3.40.47.10">
    <property type="match status" value="1"/>
</dbReference>
<dbReference type="STRING" id="554055.A0A2P6VLW6"/>
<evidence type="ECO:0000259" key="2">
    <source>
        <dbReference type="Pfam" id="PF08392"/>
    </source>
</evidence>
<dbReference type="SUPFAM" id="SSF53901">
    <property type="entry name" value="Thiolase-like"/>
    <property type="match status" value="2"/>
</dbReference>
<dbReference type="InterPro" id="IPR012392">
    <property type="entry name" value="3-ktacl-CoA_syn"/>
</dbReference>
<proteinExistence type="predicted"/>
<dbReference type="GO" id="GO:0016747">
    <property type="term" value="F:acyltransferase activity, transferring groups other than amino-acyl groups"/>
    <property type="evidence" value="ECO:0007669"/>
    <property type="project" value="InterPro"/>
</dbReference>
<dbReference type="GO" id="GO:0006633">
    <property type="term" value="P:fatty acid biosynthetic process"/>
    <property type="evidence" value="ECO:0007669"/>
    <property type="project" value="InterPro"/>
</dbReference>
<dbReference type="EMBL" id="LHPF02000003">
    <property type="protein sequence ID" value="PSC75078.1"/>
    <property type="molecule type" value="Genomic_DNA"/>
</dbReference>
<dbReference type="InterPro" id="IPR016039">
    <property type="entry name" value="Thiolase-like"/>
</dbReference>
<gene>
    <name evidence="3" type="ORF">C2E20_2082</name>
</gene>
<feature type="domain" description="FAE" evidence="2">
    <location>
        <begin position="1"/>
        <end position="246"/>
    </location>
</feature>
<evidence type="ECO:0000313" key="3">
    <source>
        <dbReference type="EMBL" id="PSC75078.1"/>
    </source>
</evidence>
<dbReference type="InterPro" id="IPR013601">
    <property type="entry name" value="FAE1_typ3_polyketide_synth"/>
</dbReference>
<name>A0A2P6VLW6_9CHLO</name>
<dbReference type="GO" id="GO:0016020">
    <property type="term" value="C:membrane"/>
    <property type="evidence" value="ECO:0007669"/>
    <property type="project" value="InterPro"/>
</dbReference>
<dbReference type="AlphaFoldDB" id="A0A2P6VLW6"/>
<dbReference type="Pfam" id="PF08392">
    <property type="entry name" value="FAE1_CUT1_RppA"/>
    <property type="match status" value="1"/>
</dbReference>